<reference evidence="2" key="2">
    <citation type="submission" date="2015-03" db="UniProtKB">
        <authorList>
            <consortium name="EnsemblPlants"/>
        </authorList>
    </citation>
    <scope>IDENTIFICATION</scope>
</reference>
<sequence>MRSSEYSNEIPKKFRENQNLGFLGISSEYTDEIPRKSYSSENTDEYPRIYYRRWRAVGEPLGILKIPRKFRGNSEERAVAVGNPSEFPRIFTAEKRLEYRYTTEEELEELKLREFSGWMLTYPRNISRKSELKNRGNSDGNYPSDPRFYNAETLLLPHFSLLPLRLLSLLSGDLPLLSLLPLRRILSKPTQIMSTGDKTRSRSRRASPRGRSGTGSHFQGSSNQSRGSSSHCRDSLFPAPLVQHPGREHLPYLTPCPKGRRQTWFNRSGNGISAWINNMMYSNLRKGYPTFTHFPAEDQEMWFRQFAQEFTWNPDHTNFIRDAFVHKVIDNYGKQIYEWKQKWLINQSRSRLTARSGRSCAAENEGEPVDDFVLMKKAHTNKHTGEIDDGVVRDVLSLIETQKEDEETRLSQLQTDLDATSTVGSKEEGTFGRFGSSSPVGSSFCTTALC</sequence>
<name>A0A0D3DK07_BRAOL</name>
<evidence type="ECO:0000313" key="3">
    <source>
        <dbReference type="Proteomes" id="UP000032141"/>
    </source>
</evidence>
<dbReference type="AlphaFoldDB" id="A0A0D3DK07"/>
<organism evidence="2 3">
    <name type="scientific">Brassica oleracea var. oleracea</name>
    <dbReference type="NCBI Taxonomy" id="109376"/>
    <lineage>
        <taxon>Eukaryota</taxon>
        <taxon>Viridiplantae</taxon>
        <taxon>Streptophyta</taxon>
        <taxon>Embryophyta</taxon>
        <taxon>Tracheophyta</taxon>
        <taxon>Spermatophyta</taxon>
        <taxon>Magnoliopsida</taxon>
        <taxon>eudicotyledons</taxon>
        <taxon>Gunneridae</taxon>
        <taxon>Pentapetalae</taxon>
        <taxon>rosids</taxon>
        <taxon>malvids</taxon>
        <taxon>Brassicales</taxon>
        <taxon>Brassicaceae</taxon>
        <taxon>Brassiceae</taxon>
        <taxon>Brassica</taxon>
    </lineage>
</organism>
<feature type="compositionally biased region" description="Low complexity" evidence="1">
    <location>
        <begin position="209"/>
        <end position="230"/>
    </location>
</feature>
<evidence type="ECO:0000313" key="2">
    <source>
        <dbReference type="EnsemblPlants" id="Bo8g018030.1"/>
    </source>
</evidence>
<accession>A0A0D3DK07</accession>
<proteinExistence type="predicted"/>
<feature type="region of interest" description="Disordered" evidence="1">
    <location>
        <begin position="191"/>
        <end position="233"/>
    </location>
</feature>
<dbReference type="Gramene" id="Bo8g018030.1">
    <property type="protein sequence ID" value="Bo8g018030.1"/>
    <property type="gene ID" value="Bo8g018030"/>
</dbReference>
<dbReference type="Proteomes" id="UP000032141">
    <property type="component" value="Chromosome C8"/>
</dbReference>
<keyword evidence="3" id="KW-1185">Reference proteome</keyword>
<feature type="region of interest" description="Disordered" evidence="1">
    <location>
        <begin position="421"/>
        <end position="441"/>
    </location>
</feature>
<dbReference type="HOGENOM" id="CLU_608846_0_0_1"/>
<dbReference type="EnsemblPlants" id="Bo8g018030.1">
    <property type="protein sequence ID" value="Bo8g018030.1"/>
    <property type="gene ID" value="Bo8g018030"/>
</dbReference>
<protein>
    <submittedName>
        <fullName evidence="2">Uncharacterized protein</fullName>
    </submittedName>
</protein>
<evidence type="ECO:0000256" key="1">
    <source>
        <dbReference type="SAM" id="MobiDB-lite"/>
    </source>
</evidence>
<reference evidence="2 3" key="1">
    <citation type="journal article" date="2014" name="Genome Biol.">
        <title>Transcriptome and methylome profiling reveals relics of genome dominance in the mesopolyploid Brassica oleracea.</title>
        <authorList>
            <person name="Parkin I.A."/>
            <person name="Koh C."/>
            <person name="Tang H."/>
            <person name="Robinson S.J."/>
            <person name="Kagale S."/>
            <person name="Clarke W.E."/>
            <person name="Town C.D."/>
            <person name="Nixon J."/>
            <person name="Krishnakumar V."/>
            <person name="Bidwell S.L."/>
            <person name="Denoeud F."/>
            <person name="Belcram H."/>
            <person name="Links M.G."/>
            <person name="Just J."/>
            <person name="Clarke C."/>
            <person name="Bender T."/>
            <person name="Huebert T."/>
            <person name="Mason A.S."/>
            <person name="Pires J.C."/>
            <person name="Barker G."/>
            <person name="Moore J."/>
            <person name="Walley P.G."/>
            <person name="Manoli S."/>
            <person name="Batley J."/>
            <person name="Edwards D."/>
            <person name="Nelson M.N."/>
            <person name="Wang X."/>
            <person name="Paterson A.H."/>
            <person name="King G."/>
            <person name="Bancroft I."/>
            <person name="Chalhoub B."/>
            <person name="Sharpe A.G."/>
        </authorList>
    </citation>
    <scope>NUCLEOTIDE SEQUENCE</scope>
    <source>
        <strain evidence="2 3">cv. TO1000</strain>
    </source>
</reference>